<dbReference type="RefSeq" id="WP_271087516.1">
    <property type="nucleotide sequence ID" value="NZ_JAPJZH010000001.1"/>
</dbReference>
<proteinExistence type="predicted"/>
<organism evidence="2 3">
    <name type="scientific">Hoeflea poritis</name>
    <dbReference type="NCBI Taxonomy" id="2993659"/>
    <lineage>
        <taxon>Bacteria</taxon>
        <taxon>Pseudomonadati</taxon>
        <taxon>Pseudomonadota</taxon>
        <taxon>Alphaproteobacteria</taxon>
        <taxon>Hyphomicrobiales</taxon>
        <taxon>Rhizobiaceae</taxon>
        <taxon>Hoeflea</taxon>
    </lineage>
</organism>
<keyword evidence="1" id="KW-1133">Transmembrane helix</keyword>
<feature type="transmembrane region" description="Helical" evidence="1">
    <location>
        <begin position="20"/>
        <end position="38"/>
    </location>
</feature>
<comment type="caution">
    <text evidence="2">The sequence shown here is derived from an EMBL/GenBank/DDBJ whole genome shotgun (WGS) entry which is preliminary data.</text>
</comment>
<keyword evidence="1" id="KW-0812">Transmembrane</keyword>
<protein>
    <submittedName>
        <fullName evidence="2">Uncharacterized protein</fullName>
    </submittedName>
</protein>
<gene>
    <name evidence="2" type="ORF">OOZ53_01495</name>
</gene>
<dbReference type="Proteomes" id="UP001148313">
    <property type="component" value="Unassembled WGS sequence"/>
</dbReference>
<name>A0ABT4VIY8_9HYPH</name>
<dbReference type="EMBL" id="JAPJZH010000001">
    <property type="protein sequence ID" value="MDA4843998.1"/>
    <property type="molecule type" value="Genomic_DNA"/>
</dbReference>
<keyword evidence="3" id="KW-1185">Reference proteome</keyword>
<feature type="transmembrane region" description="Helical" evidence="1">
    <location>
        <begin position="75"/>
        <end position="95"/>
    </location>
</feature>
<accession>A0ABT4VIY8</accession>
<evidence type="ECO:0000313" key="3">
    <source>
        <dbReference type="Proteomes" id="UP001148313"/>
    </source>
</evidence>
<sequence length="96" mass="11102">MTDKIEGAPTPARPREKNIYTVMATAGWFFPLVFSALVTRTMDIFVMGVMYVFPMTIPLLILCIISVFRYDRRMWLAFTPFVTYSPLTFYFSVIAP</sequence>
<reference evidence="2" key="1">
    <citation type="submission" date="2022-11" db="EMBL/GenBank/DDBJ databases">
        <title>Hoeflea poritis sp. nov., isolated from scleractinian coral Porites lutea.</title>
        <authorList>
            <person name="Zhang G."/>
            <person name="Wei Q."/>
            <person name="Cai L."/>
        </authorList>
    </citation>
    <scope>NUCLEOTIDE SEQUENCE</scope>
    <source>
        <strain evidence="2">E7-10</strain>
    </source>
</reference>
<evidence type="ECO:0000256" key="1">
    <source>
        <dbReference type="SAM" id="Phobius"/>
    </source>
</evidence>
<keyword evidence="1" id="KW-0472">Membrane</keyword>
<evidence type="ECO:0000313" key="2">
    <source>
        <dbReference type="EMBL" id="MDA4843998.1"/>
    </source>
</evidence>
<feature type="transmembrane region" description="Helical" evidence="1">
    <location>
        <begin position="44"/>
        <end position="68"/>
    </location>
</feature>